<dbReference type="EMBL" id="BSYA01000264">
    <property type="protein sequence ID" value="GMG37878.1"/>
    <property type="molecule type" value="Genomic_DNA"/>
</dbReference>
<evidence type="ECO:0000256" key="1">
    <source>
        <dbReference type="ARBA" id="ARBA00001933"/>
    </source>
</evidence>
<evidence type="ECO:0000256" key="2">
    <source>
        <dbReference type="ARBA" id="ARBA00008872"/>
    </source>
</evidence>
<dbReference type="GO" id="GO:0033387">
    <property type="term" value="P:putrescine biosynthetic process from arginine, via ornithine"/>
    <property type="evidence" value="ECO:0007669"/>
    <property type="project" value="TreeGrafter"/>
</dbReference>
<keyword evidence="5" id="KW-0456">Lyase</keyword>
<dbReference type="InterPro" id="IPR029066">
    <property type="entry name" value="PLP-binding_barrel"/>
</dbReference>
<comment type="caution">
    <text evidence="7">The sequence shown here is derived from an EMBL/GenBank/DDBJ whole genome shotgun (WGS) entry which is preliminary data.</text>
</comment>
<dbReference type="SUPFAM" id="SSF51419">
    <property type="entry name" value="PLP-binding barrel"/>
    <property type="match status" value="1"/>
</dbReference>
<comment type="similarity">
    <text evidence="2">Belongs to the Orn/Lys/Arg decarboxylase class-II family.</text>
</comment>
<keyword evidence="4" id="KW-0663">Pyridoxal phosphate</keyword>
<dbReference type="Pfam" id="PF02784">
    <property type="entry name" value="Orn_Arg_deC_N"/>
    <property type="match status" value="1"/>
</dbReference>
<evidence type="ECO:0000313" key="8">
    <source>
        <dbReference type="Proteomes" id="UP001165205"/>
    </source>
</evidence>
<sequence>MGSVGISADEVVDNLIRKHIEELSNDPYVSQSDHPFFVADGSRIVEQHLRWKSSLPDIQPFYGHLGVDPSRIIFAHPCKSISALHFAAKQGIRWATFDNIDELEKVKQHSPQIGLLLRIFAEDDGAKVCLGDKFGAPWNTTVALLERARELHLQIVGVSFHIGMLLCLTGS</sequence>
<dbReference type="Gene3D" id="2.40.37.10">
    <property type="entry name" value="Lyase, Ornithine Decarboxylase, Chain A, domain 1"/>
    <property type="match status" value="1"/>
</dbReference>
<gene>
    <name evidence="7" type="ORF">Aory04_001266200</name>
</gene>
<evidence type="ECO:0000256" key="3">
    <source>
        <dbReference type="ARBA" id="ARBA00022793"/>
    </source>
</evidence>
<keyword evidence="3" id="KW-0210">Decarboxylase</keyword>
<evidence type="ECO:0000259" key="6">
    <source>
        <dbReference type="Pfam" id="PF02784"/>
    </source>
</evidence>
<dbReference type="InterPro" id="IPR009006">
    <property type="entry name" value="Ala_racemase/Decarboxylase_C"/>
</dbReference>
<name>A0AAN5BXM3_ASPOZ</name>
<dbReference type="InterPro" id="IPR022644">
    <property type="entry name" value="De-COase2_N"/>
</dbReference>
<dbReference type="InterPro" id="IPR002433">
    <property type="entry name" value="Orn_de-COase"/>
</dbReference>
<protein>
    <submittedName>
        <fullName evidence="7">Unnamed protein product</fullName>
    </submittedName>
</protein>
<feature type="domain" description="Orn/DAP/Arg decarboxylase 2 N-terminal" evidence="6">
    <location>
        <begin position="65"/>
        <end position="163"/>
    </location>
</feature>
<dbReference type="GO" id="GO:0004586">
    <property type="term" value="F:ornithine decarboxylase activity"/>
    <property type="evidence" value="ECO:0007669"/>
    <property type="project" value="TreeGrafter"/>
</dbReference>
<evidence type="ECO:0000313" key="7">
    <source>
        <dbReference type="EMBL" id="GMG37878.1"/>
    </source>
</evidence>
<dbReference type="GO" id="GO:0005737">
    <property type="term" value="C:cytoplasm"/>
    <property type="evidence" value="ECO:0007669"/>
    <property type="project" value="TreeGrafter"/>
</dbReference>
<dbReference type="AlphaFoldDB" id="A0AAN5BXM3"/>
<proteinExistence type="inferred from homology"/>
<reference evidence="7" key="1">
    <citation type="submission" date="2023-04" db="EMBL/GenBank/DDBJ databases">
        <title>Aspergillus oryzae NBRC 4228.</title>
        <authorList>
            <person name="Ichikawa N."/>
            <person name="Sato H."/>
            <person name="Tonouchi N."/>
        </authorList>
    </citation>
    <scope>NUCLEOTIDE SEQUENCE</scope>
    <source>
        <strain evidence="7">NBRC 4228</strain>
    </source>
</reference>
<evidence type="ECO:0000256" key="5">
    <source>
        <dbReference type="ARBA" id="ARBA00023239"/>
    </source>
</evidence>
<accession>A0AAN5BXM3</accession>
<dbReference type="PANTHER" id="PTHR11482">
    <property type="entry name" value="ARGININE/DIAMINOPIMELATE/ORNITHINE DECARBOXYLASE"/>
    <property type="match status" value="1"/>
</dbReference>
<dbReference type="Gene3D" id="3.20.20.10">
    <property type="entry name" value="Alanine racemase"/>
    <property type="match status" value="2"/>
</dbReference>
<evidence type="ECO:0000256" key="4">
    <source>
        <dbReference type="ARBA" id="ARBA00022898"/>
    </source>
</evidence>
<organism evidence="7 8">
    <name type="scientific">Aspergillus oryzae</name>
    <name type="common">Yellow koji mold</name>
    <dbReference type="NCBI Taxonomy" id="5062"/>
    <lineage>
        <taxon>Eukaryota</taxon>
        <taxon>Fungi</taxon>
        <taxon>Dikarya</taxon>
        <taxon>Ascomycota</taxon>
        <taxon>Pezizomycotina</taxon>
        <taxon>Eurotiomycetes</taxon>
        <taxon>Eurotiomycetidae</taxon>
        <taxon>Eurotiales</taxon>
        <taxon>Aspergillaceae</taxon>
        <taxon>Aspergillus</taxon>
        <taxon>Aspergillus subgen. Circumdati</taxon>
    </lineage>
</organism>
<dbReference type="PANTHER" id="PTHR11482:SF6">
    <property type="entry name" value="ORNITHINE DECARBOXYLASE 1-RELATED"/>
    <property type="match status" value="1"/>
</dbReference>
<comment type="cofactor">
    <cofactor evidence="1">
        <name>pyridoxal 5'-phosphate</name>
        <dbReference type="ChEBI" id="CHEBI:597326"/>
    </cofactor>
</comment>
<dbReference type="Proteomes" id="UP001165205">
    <property type="component" value="Unassembled WGS sequence"/>
</dbReference>